<dbReference type="InterPro" id="IPR009057">
    <property type="entry name" value="Homeodomain-like_sf"/>
</dbReference>
<organism evidence="1 2">
    <name type="scientific">Clavibacter michiganensis</name>
    <dbReference type="NCBI Taxonomy" id="28447"/>
    <lineage>
        <taxon>Bacteria</taxon>
        <taxon>Bacillati</taxon>
        <taxon>Actinomycetota</taxon>
        <taxon>Actinomycetes</taxon>
        <taxon>Micrococcales</taxon>
        <taxon>Microbacteriaceae</taxon>
        <taxon>Clavibacter</taxon>
    </lineage>
</organism>
<dbReference type="Gene3D" id="1.10.357.10">
    <property type="entry name" value="Tetracycline Repressor, domain 2"/>
    <property type="match status" value="1"/>
</dbReference>
<dbReference type="Proteomes" id="UP000266298">
    <property type="component" value="Unassembled WGS sequence"/>
</dbReference>
<dbReference type="SUPFAM" id="SSF46689">
    <property type="entry name" value="Homeodomain-like"/>
    <property type="match status" value="1"/>
</dbReference>
<dbReference type="AlphaFoldDB" id="A0A399NXB0"/>
<proteinExistence type="predicted"/>
<evidence type="ECO:0000313" key="1">
    <source>
        <dbReference type="EMBL" id="RII98467.1"/>
    </source>
</evidence>
<reference evidence="1 2" key="1">
    <citation type="submission" date="2018-08" db="EMBL/GenBank/DDBJ databases">
        <title>Genome Sequence of Clavibacter michiganensis Subspecies type strains, and the Atypical Peach-Colored Strains Isolated from Tomato.</title>
        <authorList>
            <person name="Osdaghi E."/>
            <person name="Portier P."/>
            <person name="Briand M."/>
            <person name="Jacques M.-A."/>
        </authorList>
    </citation>
    <scope>NUCLEOTIDE SEQUENCE [LARGE SCALE GENOMIC DNA]</scope>
    <source>
        <strain evidence="1 2">CFBP 7493</strain>
    </source>
</reference>
<evidence type="ECO:0008006" key="3">
    <source>
        <dbReference type="Google" id="ProtNLM"/>
    </source>
</evidence>
<gene>
    <name evidence="1" type="ORF">DZF96_03010</name>
</gene>
<comment type="caution">
    <text evidence="1">The sequence shown here is derived from an EMBL/GenBank/DDBJ whole genome shotgun (WGS) entry which is preliminary data.</text>
</comment>
<evidence type="ECO:0000313" key="2">
    <source>
        <dbReference type="Proteomes" id="UP000266298"/>
    </source>
</evidence>
<protein>
    <recommendedName>
        <fullName evidence="3">HTH tetR-type domain-containing protein</fullName>
    </recommendedName>
</protein>
<name>A0A399NXB0_9MICO</name>
<accession>A0A399NXB0</accession>
<dbReference type="RefSeq" id="WP_051629315.1">
    <property type="nucleotide sequence ID" value="NZ_QWEC01000022.1"/>
</dbReference>
<dbReference type="EMBL" id="QWEC01000022">
    <property type="protein sequence ID" value="RII98467.1"/>
    <property type="molecule type" value="Genomic_DNA"/>
</dbReference>
<sequence>MTDRSGAVPDGASRVDPRVVRTRSALIQALTALVSEAPKGEAISMSAVAQRAGFSRQALHNHYDNVGDLATDAWISRLLQDCPPAADGAANLALALTDAVREHGVEPLLAAGRADREFFDKLRAIPRGERVAEVIAAVVSTWLMESHHDDARPGIALSDDARTFAIGGMVALVSTWQMADAPPSTAQQVATLRAFAAATTTATATAASSD</sequence>